<name>V5ZAB1_9GAMM</name>
<dbReference type="GO" id="GO:0046872">
    <property type="term" value="F:metal ion binding"/>
    <property type="evidence" value="ECO:0007669"/>
    <property type="project" value="UniProtKB-KW"/>
</dbReference>
<feature type="domain" description="CcmH/CycL/Ccl2/NrfF N-terminal" evidence="8">
    <location>
        <begin position="9"/>
        <end position="146"/>
    </location>
</feature>
<evidence type="ECO:0000256" key="2">
    <source>
        <dbReference type="ARBA" id="ARBA00022617"/>
    </source>
</evidence>
<feature type="transmembrane region" description="Helical" evidence="7">
    <location>
        <begin position="104"/>
        <end position="123"/>
    </location>
</feature>
<dbReference type="STRING" id="1161919.EPIR_2525"/>
<evidence type="ECO:0000313" key="9">
    <source>
        <dbReference type="EMBL" id="CCG87888.1"/>
    </source>
</evidence>
<dbReference type="EMBL" id="CAHS01000015">
    <property type="protein sequence ID" value="CCG87888.1"/>
    <property type="molecule type" value="Genomic_DNA"/>
</dbReference>
<dbReference type="PANTHER" id="PTHR47870:SF1">
    <property type="entry name" value="CYTOCHROME C-TYPE BIOGENESIS PROTEIN CCMH"/>
    <property type="match status" value="1"/>
</dbReference>
<dbReference type="RefSeq" id="WP_023655669.1">
    <property type="nucleotide sequence ID" value="NZ_CAHS01000015.1"/>
</dbReference>
<protein>
    <recommendedName>
        <fullName evidence="7">Cytochrome c-type biogenesis protein</fullName>
    </recommendedName>
</protein>
<dbReference type="InterPro" id="IPR005616">
    <property type="entry name" value="CcmH/CycL/Ccl2/NrfF_N"/>
</dbReference>
<dbReference type="OrthoDB" id="9804975at2"/>
<keyword evidence="10" id="KW-1185">Reference proteome</keyword>
<dbReference type="PANTHER" id="PTHR47870">
    <property type="entry name" value="CYTOCHROME C-TYPE BIOGENESIS PROTEIN CCMH"/>
    <property type="match status" value="1"/>
</dbReference>
<dbReference type="InterPro" id="IPR038297">
    <property type="entry name" value="CcmH/CycL/NrfF/Ccl2_sf"/>
</dbReference>
<dbReference type="GO" id="GO:0017004">
    <property type="term" value="P:cytochrome complex assembly"/>
    <property type="evidence" value="ECO:0007669"/>
    <property type="project" value="UniProtKB-KW"/>
</dbReference>
<evidence type="ECO:0000256" key="3">
    <source>
        <dbReference type="ARBA" id="ARBA00022723"/>
    </source>
</evidence>
<evidence type="ECO:0000256" key="6">
    <source>
        <dbReference type="ARBA" id="ARBA00023004"/>
    </source>
</evidence>
<accession>V5ZAB1</accession>
<evidence type="ECO:0000313" key="10">
    <source>
        <dbReference type="Proteomes" id="UP000018217"/>
    </source>
</evidence>
<comment type="caution">
    <text evidence="9">The sequence shown here is derived from an EMBL/GenBank/DDBJ whole genome shotgun (WGS) entry which is preliminary data.</text>
</comment>
<dbReference type="GO" id="GO:0005886">
    <property type="term" value="C:plasma membrane"/>
    <property type="evidence" value="ECO:0007669"/>
    <property type="project" value="TreeGrafter"/>
</dbReference>
<reference evidence="9 10" key="1">
    <citation type="journal article" date="2013" name="Syst. Appl. Microbiol.">
        <title>Phylogenetic position and virulence apparatus of the pear flower necrosis pathogen Erwinia piriflorinigrans CFBP 5888T as assessed by comparative genomics.</title>
        <authorList>
            <person name="Smits T.H."/>
            <person name="Rezzonico F."/>
            <person name="Lopez M.M."/>
            <person name="Blom J."/>
            <person name="Goesmann A."/>
            <person name="Frey J.E."/>
            <person name="Duffy B."/>
        </authorList>
    </citation>
    <scope>NUCLEOTIDE SEQUENCE [LARGE SCALE GENOMIC DNA]</scope>
    <source>
        <strain evidence="10">CFBP5888</strain>
    </source>
</reference>
<dbReference type="AlphaFoldDB" id="V5ZAB1"/>
<dbReference type="CDD" id="cd16378">
    <property type="entry name" value="CcmH_N"/>
    <property type="match status" value="1"/>
</dbReference>
<feature type="chain" id="PRO_5011023131" description="Cytochrome c-type biogenesis protein" evidence="7">
    <location>
        <begin position="20"/>
        <end position="153"/>
    </location>
</feature>
<evidence type="ECO:0000259" key="8">
    <source>
        <dbReference type="Pfam" id="PF03918"/>
    </source>
</evidence>
<gene>
    <name evidence="9" type="primary">ccmH</name>
    <name evidence="9" type="ORF">EPIR_2525</name>
</gene>
<dbReference type="Proteomes" id="UP000018217">
    <property type="component" value="Unassembled WGS sequence"/>
</dbReference>
<proteinExistence type="inferred from homology"/>
<evidence type="ECO:0000256" key="1">
    <source>
        <dbReference type="ARBA" id="ARBA00010342"/>
    </source>
</evidence>
<comment type="similarity">
    <text evidence="1 7">Belongs to the CcmH/CycL/Ccl2/NrfF family.</text>
</comment>
<keyword evidence="7" id="KW-1133">Transmembrane helix</keyword>
<keyword evidence="7" id="KW-0472">Membrane</keyword>
<keyword evidence="4 7" id="KW-0732">Signal</keyword>
<dbReference type="FunFam" id="1.10.8.640:FF:000001">
    <property type="entry name" value="Cytochrome c-type biogenesis protein"/>
    <property type="match status" value="1"/>
</dbReference>
<keyword evidence="3 7" id="KW-0479">Metal-binding</keyword>
<keyword evidence="2 7" id="KW-0349">Heme</keyword>
<keyword evidence="6 7" id="KW-0408">Iron</keyword>
<organism evidence="9 10">
    <name type="scientific">Erwinia piriflorinigrans CFBP 5888</name>
    <dbReference type="NCBI Taxonomy" id="1161919"/>
    <lineage>
        <taxon>Bacteria</taxon>
        <taxon>Pseudomonadati</taxon>
        <taxon>Pseudomonadota</taxon>
        <taxon>Gammaproteobacteria</taxon>
        <taxon>Enterobacterales</taxon>
        <taxon>Erwiniaceae</taxon>
        <taxon>Erwinia</taxon>
    </lineage>
</organism>
<dbReference type="Gene3D" id="1.10.8.640">
    <property type="entry name" value="Cytochrome C biogenesis protein"/>
    <property type="match status" value="1"/>
</dbReference>
<keyword evidence="5" id="KW-0201">Cytochrome c-type biogenesis</keyword>
<dbReference type="Pfam" id="PF03918">
    <property type="entry name" value="CcmH"/>
    <property type="match status" value="1"/>
</dbReference>
<sequence>MKRYLILLLALLFSALAQADNIDIYPFDSVAQEQQYRHLTESLRCPKCQNNSIADSNAMIAGDMRLKVYQLLRAGQTPEQIKAYMVARYGNFVSYQPPLTPSTLILWAGPLLFVIIGALVIILRSRQRRTAPVLDSEQQRRLNALLHKNGKQP</sequence>
<keyword evidence="7" id="KW-0812">Transmembrane</keyword>
<comment type="function">
    <text evidence="7">Possible subunit of a heme lyase.</text>
</comment>
<dbReference type="InterPro" id="IPR051263">
    <property type="entry name" value="C-type_cytochrome_biogenesis"/>
</dbReference>
<feature type="signal peptide" evidence="7">
    <location>
        <begin position="1"/>
        <end position="19"/>
    </location>
</feature>
<evidence type="ECO:0000256" key="4">
    <source>
        <dbReference type="ARBA" id="ARBA00022729"/>
    </source>
</evidence>
<evidence type="ECO:0000256" key="5">
    <source>
        <dbReference type="ARBA" id="ARBA00022748"/>
    </source>
</evidence>
<evidence type="ECO:0000256" key="7">
    <source>
        <dbReference type="RuleBase" id="RU364112"/>
    </source>
</evidence>